<evidence type="ECO:0000256" key="7">
    <source>
        <dbReference type="ARBA" id="ARBA00050776"/>
    </source>
</evidence>
<dbReference type="RefSeq" id="WP_126754902.1">
    <property type="nucleotide sequence ID" value="NZ_PIPY01000008.1"/>
</dbReference>
<comment type="caution">
    <text evidence="10">The sequence shown here is derived from an EMBL/GenBank/DDBJ whole genome shotgun (WGS) entry which is preliminary data.</text>
</comment>
<dbReference type="SUPFAM" id="SSF53383">
    <property type="entry name" value="PLP-dependent transferases"/>
    <property type="match status" value="1"/>
</dbReference>
<evidence type="ECO:0000256" key="4">
    <source>
        <dbReference type="ARBA" id="ARBA00012239"/>
    </source>
</evidence>
<sequence length="403" mass="43993">MPDYPSPRQEFALFRHEPELVYLDSAASCQVPDEVLSAYLNYYQHGHANAHRGSYPLAQQATAALENARASLATFIGATSSQIAFTPGATYSINLLANGLELDWQAGDEIVVSRAEHHANFLPWQRLAQRYGLRLRWLDLDPRSGVLTENWREVITPSCKLVAITLASNVTGQILPVAEIARHARPFGAVTVVDAAQAVGSVPLDVVALQCDALTFSAHKMYSVTGCGVLYVSDALQARLQPLVVGGGMVTRVEEHSAEWVSGVHALEAGTPNTAAIIAGATAAQWLRAQRERGLTGYLQQLTQQLREQLQQRNWLQLLPYQGDALPLISFYAPNIHAFDLASFLAEHAIAVRAGSHCAQPLLRYWQHEAVVRVSLAAYNTAADCERLCAALDEACQLFAESD</sequence>
<name>A0A432YF30_9GAMM</name>
<dbReference type="InterPro" id="IPR015424">
    <property type="entry name" value="PyrdxlP-dep_Trfase"/>
</dbReference>
<dbReference type="Proteomes" id="UP000288259">
    <property type="component" value="Unassembled WGS sequence"/>
</dbReference>
<dbReference type="OrthoDB" id="9808002at2"/>
<comment type="catalytic activity">
    <reaction evidence="7">
        <text>(sulfur carrier)-H + L-cysteine = (sulfur carrier)-SH + L-alanine</text>
        <dbReference type="Rhea" id="RHEA:43892"/>
        <dbReference type="Rhea" id="RHEA-COMP:14737"/>
        <dbReference type="Rhea" id="RHEA-COMP:14739"/>
        <dbReference type="ChEBI" id="CHEBI:29917"/>
        <dbReference type="ChEBI" id="CHEBI:35235"/>
        <dbReference type="ChEBI" id="CHEBI:57972"/>
        <dbReference type="ChEBI" id="CHEBI:64428"/>
        <dbReference type="EC" id="2.8.1.7"/>
    </reaction>
</comment>
<comment type="cofactor">
    <cofactor evidence="1 8">
        <name>pyridoxal 5'-phosphate</name>
        <dbReference type="ChEBI" id="CHEBI:597326"/>
    </cofactor>
</comment>
<dbReference type="InterPro" id="IPR016454">
    <property type="entry name" value="Cysteine_dSase"/>
</dbReference>
<accession>A0A432YF30</accession>
<evidence type="ECO:0000256" key="8">
    <source>
        <dbReference type="RuleBase" id="RU004504"/>
    </source>
</evidence>
<evidence type="ECO:0000259" key="9">
    <source>
        <dbReference type="Pfam" id="PF00266"/>
    </source>
</evidence>
<dbReference type="EC" id="2.8.1.7" evidence="4"/>
<dbReference type="GO" id="GO:0031071">
    <property type="term" value="F:cysteine desulfurase activity"/>
    <property type="evidence" value="ECO:0007669"/>
    <property type="project" value="UniProtKB-EC"/>
</dbReference>
<evidence type="ECO:0000313" key="11">
    <source>
        <dbReference type="Proteomes" id="UP000288259"/>
    </source>
</evidence>
<evidence type="ECO:0000256" key="1">
    <source>
        <dbReference type="ARBA" id="ARBA00001933"/>
    </source>
</evidence>
<evidence type="ECO:0000313" key="10">
    <source>
        <dbReference type="EMBL" id="RUO59515.1"/>
    </source>
</evidence>
<dbReference type="PROSITE" id="PS00595">
    <property type="entry name" value="AA_TRANSFER_CLASS_5"/>
    <property type="match status" value="1"/>
</dbReference>
<evidence type="ECO:0000256" key="6">
    <source>
        <dbReference type="ARBA" id="ARBA00022898"/>
    </source>
</evidence>
<dbReference type="InterPro" id="IPR015422">
    <property type="entry name" value="PyrdxlP-dep_Trfase_small"/>
</dbReference>
<evidence type="ECO:0000256" key="5">
    <source>
        <dbReference type="ARBA" id="ARBA00021850"/>
    </source>
</evidence>
<dbReference type="Gene3D" id="3.90.1150.10">
    <property type="entry name" value="Aspartate Aminotransferase, domain 1"/>
    <property type="match status" value="1"/>
</dbReference>
<comment type="similarity">
    <text evidence="3">Belongs to the class-V pyridoxal-phosphate-dependent aminotransferase family. Csd subfamily.</text>
</comment>
<gene>
    <name evidence="10" type="ORF">CWI71_08845</name>
</gene>
<dbReference type="Pfam" id="PF00266">
    <property type="entry name" value="Aminotran_5"/>
    <property type="match status" value="1"/>
</dbReference>
<reference evidence="11" key="1">
    <citation type="journal article" date="2018" name="Front. Microbiol.">
        <title>Genome-Based Analysis Reveals the Taxonomy and Diversity of the Family Idiomarinaceae.</title>
        <authorList>
            <person name="Liu Y."/>
            <person name="Lai Q."/>
            <person name="Shao Z."/>
        </authorList>
    </citation>
    <scope>NUCLEOTIDE SEQUENCE [LARGE SCALE GENOMIC DNA]</scope>
    <source>
        <strain evidence="11">CVS-6</strain>
    </source>
</reference>
<dbReference type="PANTHER" id="PTHR43586:SF8">
    <property type="entry name" value="CYSTEINE DESULFURASE 1, CHLOROPLASTIC"/>
    <property type="match status" value="1"/>
</dbReference>
<dbReference type="InterPro" id="IPR020578">
    <property type="entry name" value="Aminotrans_V_PyrdxlP_BS"/>
</dbReference>
<dbReference type="InterPro" id="IPR015421">
    <property type="entry name" value="PyrdxlP-dep_Trfase_major"/>
</dbReference>
<evidence type="ECO:0000256" key="2">
    <source>
        <dbReference type="ARBA" id="ARBA00002824"/>
    </source>
</evidence>
<dbReference type="PIRSF" id="PIRSF005572">
    <property type="entry name" value="NifS"/>
    <property type="match status" value="1"/>
</dbReference>
<organism evidence="10 11">
    <name type="scientific">Pseudidiomarina insulisalsae</name>
    <dbReference type="NCBI Taxonomy" id="575789"/>
    <lineage>
        <taxon>Bacteria</taxon>
        <taxon>Pseudomonadati</taxon>
        <taxon>Pseudomonadota</taxon>
        <taxon>Gammaproteobacteria</taxon>
        <taxon>Alteromonadales</taxon>
        <taxon>Idiomarinaceae</taxon>
        <taxon>Pseudidiomarina</taxon>
    </lineage>
</organism>
<comment type="function">
    <text evidence="2">Catalyzes the removal of elemental sulfur and selenium atoms from L-cysteine, L-cystine, L-selenocysteine, and L-selenocystine to produce L-alanine.</text>
</comment>
<keyword evidence="11" id="KW-1185">Reference proteome</keyword>
<dbReference type="EMBL" id="PIPY01000008">
    <property type="protein sequence ID" value="RUO59515.1"/>
    <property type="molecule type" value="Genomic_DNA"/>
</dbReference>
<evidence type="ECO:0000256" key="3">
    <source>
        <dbReference type="ARBA" id="ARBA00010447"/>
    </source>
</evidence>
<protein>
    <recommendedName>
        <fullName evidence="5">Probable cysteine desulfurase</fullName>
        <ecNumber evidence="4">2.8.1.7</ecNumber>
    </recommendedName>
</protein>
<dbReference type="Gene3D" id="3.40.640.10">
    <property type="entry name" value="Type I PLP-dependent aspartate aminotransferase-like (Major domain)"/>
    <property type="match status" value="1"/>
</dbReference>
<dbReference type="PANTHER" id="PTHR43586">
    <property type="entry name" value="CYSTEINE DESULFURASE"/>
    <property type="match status" value="1"/>
</dbReference>
<dbReference type="InterPro" id="IPR000192">
    <property type="entry name" value="Aminotrans_V_dom"/>
</dbReference>
<proteinExistence type="inferred from homology"/>
<dbReference type="AlphaFoldDB" id="A0A432YF30"/>
<feature type="domain" description="Aminotransferase class V" evidence="9">
    <location>
        <begin position="21"/>
        <end position="388"/>
    </location>
</feature>
<keyword evidence="6" id="KW-0663">Pyridoxal phosphate</keyword>